<organism evidence="6 7">
    <name type="scientific">Triticum urartu</name>
    <name type="common">Red wild einkorn</name>
    <name type="synonym">Crithodium urartu</name>
    <dbReference type="NCBI Taxonomy" id="4572"/>
    <lineage>
        <taxon>Eukaryota</taxon>
        <taxon>Viridiplantae</taxon>
        <taxon>Streptophyta</taxon>
        <taxon>Embryophyta</taxon>
        <taxon>Tracheophyta</taxon>
        <taxon>Spermatophyta</taxon>
        <taxon>Magnoliopsida</taxon>
        <taxon>Liliopsida</taxon>
        <taxon>Poales</taxon>
        <taxon>Poaceae</taxon>
        <taxon>BOP clade</taxon>
        <taxon>Pooideae</taxon>
        <taxon>Triticodae</taxon>
        <taxon>Triticeae</taxon>
        <taxon>Triticinae</taxon>
        <taxon>Triticum</taxon>
    </lineage>
</organism>
<dbReference type="GO" id="GO:0003677">
    <property type="term" value="F:DNA binding"/>
    <property type="evidence" value="ECO:0007669"/>
    <property type="project" value="UniProtKB-KW"/>
</dbReference>
<evidence type="ECO:0000256" key="4">
    <source>
        <dbReference type="ARBA" id="ARBA00023163"/>
    </source>
</evidence>
<dbReference type="EnsemblPlants" id="TuG1812G0700005286.01.T01">
    <property type="protein sequence ID" value="TuG1812G0700005286.01.T01.cds305177"/>
    <property type="gene ID" value="TuG1812G0700005286.01"/>
</dbReference>
<dbReference type="InterPro" id="IPR015300">
    <property type="entry name" value="DNA-bd_pseudobarrel_sf"/>
</dbReference>
<dbReference type="Proteomes" id="UP000015106">
    <property type="component" value="Chromosome 7"/>
</dbReference>
<keyword evidence="2" id="KW-0805">Transcription regulation</keyword>
<dbReference type="GO" id="GO:0005634">
    <property type="term" value="C:nucleus"/>
    <property type="evidence" value="ECO:0007669"/>
    <property type="project" value="UniProtKB-SubCell"/>
</dbReference>
<reference evidence="6" key="3">
    <citation type="submission" date="2022-06" db="UniProtKB">
        <authorList>
            <consortium name="EnsemblPlants"/>
        </authorList>
    </citation>
    <scope>IDENTIFICATION</scope>
</reference>
<evidence type="ECO:0000256" key="1">
    <source>
        <dbReference type="ARBA" id="ARBA00004123"/>
    </source>
</evidence>
<protein>
    <recommendedName>
        <fullName evidence="8">TF-B3 domain-containing protein</fullName>
    </recommendedName>
</protein>
<reference evidence="7" key="1">
    <citation type="journal article" date="2013" name="Nature">
        <title>Draft genome of the wheat A-genome progenitor Triticum urartu.</title>
        <authorList>
            <person name="Ling H.Q."/>
            <person name="Zhao S."/>
            <person name="Liu D."/>
            <person name="Wang J."/>
            <person name="Sun H."/>
            <person name="Zhang C."/>
            <person name="Fan H."/>
            <person name="Li D."/>
            <person name="Dong L."/>
            <person name="Tao Y."/>
            <person name="Gao C."/>
            <person name="Wu H."/>
            <person name="Li Y."/>
            <person name="Cui Y."/>
            <person name="Guo X."/>
            <person name="Zheng S."/>
            <person name="Wang B."/>
            <person name="Yu K."/>
            <person name="Liang Q."/>
            <person name="Yang W."/>
            <person name="Lou X."/>
            <person name="Chen J."/>
            <person name="Feng M."/>
            <person name="Jian J."/>
            <person name="Zhang X."/>
            <person name="Luo G."/>
            <person name="Jiang Y."/>
            <person name="Liu J."/>
            <person name="Wang Z."/>
            <person name="Sha Y."/>
            <person name="Zhang B."/>
            <person name="Wu H."/>
            <person name="Tang D."/>
            <person name="Shen Q."/>
            <person name="Xue P."/>
            <person name="Zou S."/>
            <person name="Wang X."/>
            <person name="Liu X."/>
            <person name="Wang F."/>
            <person name="Yang Y."/>
            <person name="An X."/>
            <person name="Dong Z."/>
            <person name="Zhang K."/>
            <person name="Zhang X."/>
            <person name="Luo M.C."/>
            <person name="Dvorak J."/>
            <person name="Tong Y."/>
            <person name="Wang J."/>
            <person name="Yang H."/>
            <person name="Li Z."/>
            <person name="Wang D."/>
            <person name="Zhang A."/>
            <person name="Wang J."/>
        </authorList>
    </citation>
    <scope>NUCLEOTIDE SEQUENCE</scope>
    <source>
        <strain evidence="7">cv. G1812</strain>
    </source>
</reference>
<evidence type="ECO:0008006" key="8">
    <source>
        <dbReference type="Google" id="ProtNLM"/>
    </source>
</evidence>
<dbReference type="AlphaFoldDB" id="A0A8R7R9W4"/>
<evidence type="ECO:0000256" key="5">
    <source>
        <dbReference type="ARBA" id="ARBA00023242"/>
    </source>
</evidence>
<evidence type="ECO:0000313" key="6">
    <source>
        <dbReference type="EnsemblPlants" id="TuG1812G0700005286.01.T01.cds305177"/>
    </source>
</evidence>
<keyword evidence="3" id="KW-0238">DNA-binding</keyword>
<evidence type="ECO:0000256" key="2">
    <source>
        <dbReference type="ARBA" id="ARBA00023015"/>
    </source>
</evidence>
<sequence>MVQGGPIPRLFPELEQAGGNGMQNERVVAVLIDAEAGKLAAVRYINSNMAYRIFGRGWSEFVRDCRISHGGRVDIYVGRRGAGQRCLLFFNSKGAQ</sequence>
<evidence type="ECO:0000313" key="7">
    <source>
        <dbReference type="Proteomes" id="UP000015106"/>
    </source>
</evidence>
<evidence type="ECO:0000256" key="3">
    <source>
        <dbReference type="ARBA" id="ARBA00023125"/>
    </source>
</evidence>
<keyword evidence="4" id="KW-0804">Transcription</keyword>
<reference evidence="6" key="2">
    <citation type="submission" date="2018-03" db="EMBL/GenBank/DDBJ databases">
        <title>The Triticum urartu genome reveals the dynamic nature of wheat genome evolution.</title>
        <authorList>
            <person name="Ling H."/>
            <person name="Ma B."/>
            <person name="Shi X."/>
            <person name="Liu H."/>
            <person name="Dong L."/>
            <person name="Sun H."/>
            <person name="Cao Y."/>
            <person name="Gao Q."/>
            <person name="Zheng S."/>
            <person name="Li Y."/>
            <person name="Yu Y."/>
            <person name="Du H."/>
            <person name="Qi M."/>
            <person name="Li Y."/>
            <person name="Yu H."/>
            <person name="Cui Y."/>
            <person name="Wang N."/>
            <person name="Chen C."/>
            <person name="Wu H."/>
            <person name="Zhao Y."/>
            <person name="Zhang J."/>
            <person name="Li Y."/>
            <person name="Zhou W."/>
            <person name="Zhang B."/>
            <person name="Hu W."/>
            <person name="Eijk M."/>
            <person name="Tang J."/>
            <person name="Witsenboer H."/>
            <person name="Zhao S."/>
            <person name="Li Z."/>
            <person name="Zhang A."/>
            <person name="Wang D."/>
            <person name="Liang C."/>
        </authorList>
    </citation>
    <scope>NUCLEOTIDE SEQUENCE [LARGE SCALE GENOMIC DNA]</scope>
    <source>
        <strain evidence="6">cv. G1812</strain>
    </source>
</reference>
<proteinExistence type="predicted"/>
<accession>A0A8R7R9W4</accession>
<comment type="subcellular location">
    <subcellularLocation>
        <location evidence="1">Nucleus</location>
    </subcellularLocation>
</comment>
<dbReference type="SUPFAM" id="SSF101936">
    <property type="entry name" value="DNA-binding pseudobarrel domain"/>
    <property type="match status" value="1"/>
</dbReference>
<dbReference type="Gramene" id="TuG1812G0700005286.01.T01">
    <property type="protein sequence ID" value="TuG1812G0700005286.01.T01.cds305177"/>
    <property type="gene ID" value="TuG1812G0700005286.01"/>
</dbReference>
<name>A0A8R7R9W4_TRIUA</name>
<keyword evidence="7" id="KW-1185">Reference proteome</keyword>
<keyword evidence="5" id="KW-0539">Nucleus</keyword>